<reference evidence="2" key="1">
    <citation type="submission" date="2025-08" db="UniProtKB">
        <authorList>
            <consortium name="RefSeq"/>
        </authorList>
    </citation>
    <scope>IDENTIFICATION</scope>
</reference>
<proteinExistence type="predicted"/>
<dbReference type="KEGG" id="goe:100905576"/>
<evidence type="ECO:0000313" key="2">
    <source>
        <dbReference type="RefSeq" id="XP_028967038.1"/>
    </source>
</evidence>
<feature type="non-terminal residue" evidence="2">
    <location>
        <position position="1158"/>
    </location>
</feature>
<dbReference type="RefSeq" id="XP_028967038.1">
    <property type="nucleotide sequence ID" value="XM_029111205.1"/>
</dbReference>
<dbReference type="GeneID" id="100905576"/>
<sequence length="1158" mass="127331">MEIGKVLNFELEVSVPPTERLDLQLDIFTKDVVADSYNPVLNIYNIETKVPPEMTLSSGEPQVSKMLSNQQGSNVYDRILINFGDIINPDTFRKIVITFSVTAVRVKSTYKIHYVTVGAEYDFERFIWISQTEVSMQNVKPNEDEKIVEADFDGPKEIAMDSAGIYTLDAFMKIRSDKVSIKVRGPTALEDVLSVGNLGVAGFGTNYMAVPQNVDHYKTERVQSATKESFKSASIDLGILTNIGSMYQKPRTANNENKVSFTIGLFALTRPDTIGNEEQFSIAIEVAGKVLWQDTFRVNITERNDNETLTNIEDSRVVVAPQRALLGNLLQYEVHLNLTSSAFTEIFIVQSLEPGNPVTLCSARFDQVKSGFNVIWANSSSSKATNDGEQVTIDMGRIFVSDQRNGIQAAESTAVLHVFFFVDPESSEGPKGEANPVPVKLKIGKREDPVIVPTDPLIIEPKRYTNPPEVRTEDAVTWREIYVGGAVAFDIIVSLPLNAFYTNLSLSVTDLSNINLPGAHICRARVSHIGRGLPCAQAQRESLNENAITKIKVQPERQDEDSVFVQFDRLCHVGTSPGNQTESQVIINVVANLQGEQSFTNGQPFPLHTVLSLNNKAFFQDDRKFIMARPPSKDFLKNQQAFVYFDNISPSFVPGGVGEIEIVLKTPPKSMALYLVELSSNDPDVSVCILKIKSIGDSMPCVEDSTPAEYLLHSDSDNGNKKASLALNALANVGTYPMKQGRFLDPNSLVFTAIVKIGSRATRNKALKLKVSYGSKGQIDDTIILPVSTSHNTTGLVTSNGGSIPPRTLQLAPSEAALTTIAPGAITMVTLTTELVEFTSSRLRFDLTLDDGLVRSTDLEVCHEGISHLGKNYPCSSPDQWSKHGEGENLLGQYNLGLVCNSFIERSKQEENYLRFTVPILLKPGAKYTDGTPLAISSQLVTSAGKDQKNLKLTVSEKAEQTIGTFFEPSVKQTKSDEESIGIRQRRWISFNITVPKGAMTEVSVKVQGARSDKVAIIVLHDLRISAVGRNIPCYRDKKLQVTLGSSFGNVQHDKASAPLGYFANPGYSHVRGRFQQGDDDIVLEALVEMTDHETTDDGSKHPITIKVGMAGWEGEARQELTVVRTGKEATAIDVKLTVNNQAPFERGNEIPVMAELK</sequence>
<keyword evidence="1" id="KW-1185">Reference proteome</keyword>
<accession>A0AAJ7WIB9</accession>
<evidence type="ECO:0000313" key="1">
    <source>
        <dbReference type="Proteomes" id="UP000694867"/>
    </source>
</evidence>
<name>A0AAJ7WIB9_9ACAR</name>
<protein>
    <submittedName>
        <fullName evidence="2">Uncharacterized protein LOC100905576</fullName>
    </submittedName>
</protein>
<dbReference type="AlphaFoldDB" id="A0AAJ7WIB9"/>
<organism evidence="1 2">
    <name type="scientific">Galendromus occidentalis</name>
    <name type="common">western predatory mite</name>
    <dbReference type="NCBI Taxonomy" id="34638"/>
    <lineage>
        <taxon>Eukaryota</taxon>
        <taxon>Metazoa</taxon>
        <taxon>Ecdysozoa</taxon>
        <taxon>Arthropoda</taxon>
        <taxon>Chelicerata</taxon>
        <taxon>Arachnida</taxon>
        <taxon>Acari</taxon>
        <taxon>Parasitiformes</taxon>
        <taxon>Mesostigmata</taxon>
        <taxon>Gamasina</taxon>
        <taxon>Phytoseioidea</taxon>
        <taxon>Phytoseiidae</taxon>
        <taxon>Typhlodrominae</taxon>
        <taxon>Galendromus</taxon>
    </lineage>
</organism>
<gene>
    <name evidence="2" type="primary">LOC100905576</name>
</gene>
<dbReference type="Proteomes" id="UP000694867">
    <property type="component" value="Unplaced"/>
</dbReference>